<dbReference type="Proteomes" id="UP000464577">
    <property type="component" value="Chromosome"/>
</dbReference>
<reference evidence="2 3" key="1">
    <citation type="submission" date="2019-11" db="EMBL/GenBank/DDBJ databases">
        <title>Spirosoma endbachense sp. nov., isolated from a natural salt meadow.</title>
        <authorList>
            <person name="Rojas J."/>
            <person name="Ambika Manirajan B."/>
            <person name="Ratering S."/>
            <person name="Suarez C."/>
            <person name="Geissler-Plaum R."/>
            <person name="Schnell S."/>
        </authorList>
    </citation>
    <scope>NUCLEOTIDE SEQUENCE [LARGE SCALE GENOMIC DNA]</scope>
    <source>
        <strain evidence="2 3">I-24</strain>
    </source>
</reference>
<organism evidence="2 3">
    <name type="scientific">Spirosoma endbachense</name>
    <dbReference type="NCBI Taxonomy" id="2666025"/>
    <lineage>
        <taxon>Bacteria</taxon>
        <taxon>Pseudomonadati</taxon>
        <taxon>Bacteroidota</taxon>
        <taxon>Cytophagia</taxon>
        <taxon>Cytophagales</taxon>
        <taxon>Cytophagaceae</taxon>
        <taxon>Spirosoma</taxon>
    </lineage>
</organism>
<dbReference type="KEGG" id="senf:GJR95_11865"/>
<feature type="chain" id="PRO_5026963943" evidence="1">
    <location>
        <begin position="20"/>
        <end position="278"/>
    </location>
</feature>
<evidence type="ECO:0000313" key="2">
    <source>
        <dbReference type="EMBL" id="QHV95658.1"/>
    </source>
</evidence>
<dbReference type="Pfam" id="PF07828">
    <property type="entry name" value="PA-IL"/>
    <property type="match status" value="1"/>
</dbReference>
<name>A0A6P1VTB5_9BACT</name>
<dbReference type="RefSeq" id="WP_162386068.1">
    <property type="nucleotide sequence ID" value="NZ_CP045997.1"/>
</dbReference>
<dbReference type="InterPro" id="IPR008979">
    <property type="entry name" value="Galactose-bd-like_sf"/>
</dbReference>
<proteinExistence type="predicted"/>
<evidence type="ECO:0000313" key="3">
    <source>
        <dbReference type="Proteomes" id="UP000464577"/>
    </source>
</evidence>
<keyword evidence="1" id="KW-0732">Signal</keyword>
<protein>
    <submittedName>
        <fullName evidence="2">Uncharacterized protein</fullName>
    </submittedName>
</protein>
<dbReference type="InterPro" id="IPR012905">
    <property type="entry name" value="PA-IL"/>
</dbReference>
<dbReference type="AlphaFoldDB" id="A0A6P1VTB5"/>
<sequence>MLRTSLLLLFLIHLSIANGQSNRRIEQNKVEVISGTGPGCIILERGNTVSILTTGTIRLGMFAGSGDADGIDGFTSYNQVVGFRHGALLGRIGNGPWFLVGTDASFVADRDGTLTLLVNDAQTGDNSGSFIVEYSINQPLAGQSRPQTDLRTAEASGQLDADAKSPVVYIVIWTYTNGNSNYANSNRAIYISSPIKTWGCPTNRAYRPGSSQSKWDCDDYGYESFRSSVNLRYDFGWSNYKGFSSRVFEDLESARKFQSKLSSEATDDNYATRYVNTF</sequence>
<accession>A0A6P1VTB5</accession>
<dbReference type="SUPFAM" id="SSF49785">
    <property type="entry name" value="Galactose-binding domain-like"/>
    <property type="match status" value="1"/>
</dbReference>
<feature type="signal peptide" evidence="1">
    <location>
        <begin position="1"/>
        <end position="19"/>
    </location>
</feature>
<dbReference type="EMBL" id="CP045997">
    <property type="protein sequence ID" value="QHV95658.1"/>
    <property type="molecule type" value="Genomic_DNA"/>
</dbReference>
<keyword evidence="3" id="KW-1185">Reference proteome</keyword>
<gene>
    <name evidence="2" type="ORF">GJR95_11865</name>
</gene>
<dbReference type="Gene3D" id="2.60.120.430">
    <property type="entry name" value="Galactose-binding lectin"/>
    <property type="match status" value="1"/>
</dbReference>
<evidence type="ECO:0000256" key="1">
    <source>
        <dbReference type="SAM" id="SignalP"/>
    </source>
</evidence>